<dbReference type="AlphaFoldDB" id="A0A554VK24"/>
<gene>
    <name evidence="2" type="ORF">FOF46_12965</name>
</gene>
<dbReference type="RefSeq" id="WP_143916720.1">
    <property type="nucleotide sequence ID" value="NZ_CANMIK010000022.1"/>
</dbReference>
<dbReference type="OrthoDB" id="178826at2"/>
<evidence type="ECO:0000313" key="2">
    <source>
        <dbReference type="EMBL" id="TSE08301.1"/>
    </source>
</evidence>
<dbReference type="Proteomes" id="UP000318833">
    <property type="component" value="Unassembled WGS sequence"/>
</dbReference>
<dbReference type="EMBL" id="VLNR01000024">
    <property type="protein sequence ID" value="TSE08301.1"/>
    <property type="molecule type" value="Genomic_DNA"/>
</dbReference>
<evidence type="ECO:0000256" key="1">
    <source>
        <dbReference type="SAM" id="SignalP"/>
    </source>
</evidence>
<keyword evidence="3" id="KW-1185">Reference proteome</keyword>
<protein>
    <submittedName>
        <fullName evidence="2">Uncharacterized protein</fullName>
    </submittedName>
</protein>
<dbReference type="PROSITE" id="PS51257">
    <property type="entry name" value="PROKAR_LIPOPROTEIN"/>
    <property type="match status" value="1"/>
</dbReference>
<keyword evidence="1" id="KW-0732">Signal</keyword>
<sequence>MKRASQISLLSFFLTIVSCSSFLNGQNQNKTISKENIKKANRLIPQVVQSTTIRNEAHPLSGKINRFLKNQDNLNDFKLTGLKRNDYLEIIEKQVRAMLKYQNSKGRIIDPVEKVEKYYTTPCFAHSVAVLAFSGKLKKTDPLFESGVKALTESLNDMVNNRVNGNHGDFYTWPVMLAYENFKPFVNKEVLNSWNTSLKSIDISKLYAFYNKEKAMNWILVHASGEFLRAKNKFTSHEYVERMLGFQLSNFTNSGMYNEGGNPLSYDLFARHYLAGVLQLGYKGKHAEVLQDNLWRGAWTSMFLQSPFGELPAGYRSSHHIWNEAEQCVLFEIYASAYSDLGKKEEAGAFKRAAMLSLNSIKQWIREDGSGYIVKNRFPIENKHGYERYSVHTCYNMLATSMLAQAWQFSNDEINELPAPSDIGGFVIPILKPFHKIFANANGTYLEYETNGDQKYNPTGIIRSHIKGGHPQLGPSNGIAPLFSGENTYMATGPLWENSDGTWSSLAELKMDPSNVEILEENTHSVEFKITYDIAPEKSQSITEIISIKDHKIIVETEFKGFEGKKRISWPMLINDGKNKVKSQISDRFVELVLQEKNIRFSVIQPQKINLISSDHLIKHVNGMFKGVFAEFSGNKVIYTLE</sequence>
<feature type="chain" id="PRO_5021887714" evidence="1">
    <location>
        <begin position="26"/>
        <end position="642"/>
    </location>
</feature>
<accession>A0A554VK24</accession>
<comment type="caution">
    <text evidence="2">The sequence shown here is derived from an EMBL/GenBank/DDBJ whole genome shotgun (WGS) entry which is preliminary data.</text>
</comment>
<name>A0A554VK24_9FLAO</name>
<reference evidence="2 3" key="1">
    <citation type="submission" date="2019-07" db="EMBL/GenBank/DDBJ databases">
        <title>The draft genome sequence of Aquimarina algiphila M91.</title>
        <authorList>
            <person name="Meng X."/>
        </authorList>
    </citation>
    <scope>NUCLEOTIDE SEQUENCE [LARGE SCALE GENOMIC DNA]</scope>
    <source>
        <strain evidence="2 3">M91</strain>
    </source>
</reference>
<proteinExistence type="predicted"/>
<feature type="signal peptide" evidence="1">
    <location>
        <begin position="1"/>
        <end position="25"/>
    </location>
</feature>
<evidence type="ECO:0000313" key="3">
    <source>
        <dbReference type="Proteomes" id="UP000318833"/>
    </source>
</evidence>
<organism evidence="2 3">
    <name type="scientific">Aquimarina algiphila</name>
    <dbReference type="NCBI Taxonomy" id="2047982"/>
    <lineage>
        <taxon>Bacteria</taxon>
        <taxon>Pseudomonadati</taxon>
        <taxon>Bacteroidota</taxon>
        <taxon>Flavobacteriia</taxon>
        <taxon>Flavobacteriales</taxon>
        <taxon>Flavobacteriaceae</taxon>
        <taxon>Aquimarina</taxon>
    </lineage>
</organism>